<protein>
    <submittedName>
        <fullName evidence="1">Uncharacterized protein</fullName>
    </submittedName>
</protein>
<sequence>MFGPQAPSIRPLVITATSGLQPLSLLCYQQYHSDEDIIQAPECRVSDGEKCWDWQVCSHHKYDPARSFRTVKDTASMFNTMISM</sequence>
<accession>A0A5B7DGW7</accession>
<evidence type="ECO:0000313" key="2">
    <source>
        <dbReference type="Proteomes" id="UP000324222"/>
    </source>
</evidence>
<proteinExistence type="predicted"/>
<reference evidence="1 2" key="1">
    <citation type="submission" date="2019-05" db="EMBL/GenBank/DDBJ databases">
        <title>Another draft genome of Portunus trituberculatus and its Hox gene families provides insights of decapod evolution.</title>
        <authorList>
            <person name="Jeong J.-H."/>
            <person name="Song I."/>
            <person name="Kim S."/>
            <person name="Choi T."/>
            <person name="Kim D."/>
            <person name="Ryu S."/>
            <person name="Kim W."/>
        </authorList>
    </citation>
    <scope>NUCLEOTIDE SEQUENCE [LARGE SCALE GENOMIC DNA]</scope>
    <source>
        <tissue evidence="1">Muscle</tissue>
    </source>
</reference>
<evidence type="ECO:0000313" key="1">
    <source>
        <dbReference type="EMBL" id="MPC20356.1"/>
    </source>
</evidence>
<organism evidence="1 2">
    <name type="scientific">Portunus trituberculatus</name>
    <name type="common">Swimming crab</name>
    <name type="synonym">Neptunus trituberculatus</name>
    <dbReference type="NCBI Taxonomy" id="210409"/>
    <lineage>
        <taxon>Eukaryota</taxon>
        <taxon>Metazoa</taxon>
        <taxon>Ecdysozoa</taxon>
        <taxon>Arthropoda</taxon>
        <taxon>Crustacea</taxon>
        <taxon>Multicrustacea</taxon>
        <taxon>Malacostraca</taxon>
        <taxon>Eumalacostraca</taxon>
        <taxon>Eucarida</taxon>
        <taxon>Decapoda</taxon>
        <taxon>Pleocyemata</taxon>
        <taxon>Brachyura</taxon>
        <taxon>Eubrachyura</taxon>
        <taxon>Portunoidea</taxon>
        <taxon>Portunidae</taxon>
        <taxon>Portuninae</taxon>
        <taxon>Portunus</taxon>
    </lineage>
</organism>
<gene>
    <name evidence="1" type="ORF">E2C01_013297</name>
</gene>
<dbReference type="EMBL" id="VSRR010000863">
    <property type="protein sequence ID" value="MPC20356.1"/>
    <property type="molecule type" value="Genomic_DNA"/>
</dbReference>
<comment type="caution">
    <text evidence="1">The sequence shown here is derived from an EMBL/GenBank/DDBJ whole genome shotgun (WGS) entry which is preliminary data.</text>
</comment>
<keyword evidence="2" id="KW-1185">Reference proteome</keyword>
<name>A0A5B7DGW7_PORTR</name>
<dbReference type="Proteomes" id="UP000324222">
    <property type="component" value="Unassembled WGS sequence"/>
</dbReference>
<dbReference type="AlphaFoldDB" id="A0A5B7DGW7"/>